<dbReference type="AlphaFoldDB" id="J7IZ05"/>
<dbReference type="EMBL" id="CP003629">
    <property type="protein sequence ID" value="AFQ45354.1"/>
    <property type="molecule type" value="Genomic_DNA"/>
</dbReference>
<gene>
    <name evidence="1" type="ordered locus">Desmer_3509</name>
</gene>
<dbReference type="KEGG" id="dmi:Desmer_3509"/>
<proteinExistence type="predicted"/>
<organism evidence="1 2">
    <name type="scientific">Desulfosporosinus meridiei (strain ATCC BAA-275 / DSM 13257 / KCTC 12902 / NCIMB 13706 / S10)</name>
    <dbReference type="NCBI Taxonomy" id="768704"/>
    <lineage>
        <taxon>Bacteria</taxon>
        <taxon>Bacillati</taxon>
        <taxon>Bacillota</taxon>
        <taxon>Clostridia</taxon>
        <taxon>Eubacteriales</taxon>
        <taxon>Desulfitobacteriaceae</taxon>
        <taxon>Desulfosporosinus</taxon>
    </lineage>
</organism>
<protein>
    <submittedName>
        <fullName evidence="1">Uncharacterized protein</fullName>
    </submittedName>
</protein>
<reference evidence="1 2" key="1">
    <citation type="journal article" date="2012" name="J. Bacteriol.">
        <title>Complete genome sequences of Desulfosporosinus orientis DSM765T, Desulfosporosinus youngiae DSM17734T, Desulfosporosinus meridiei DSM13257T, and Desulfosporosinus acidiphilus DSM22704T.</title>
        <authorList>
            <person name="Pester M."/>
            <person name="Brambilla E."/>
            <person name="Alazard D."/>
            <person name="Rattei T."/>
            <person name="Weinmaier T."/>
            <person name="Han J."/>
            <person name="Lucas S."/>
            <person name="Lapidus A."/>
            <person name="Cheng J.F."/>
            <person name="Goodwin L."/>
            <person name="Pitluck S."/>
            <person name="Peters L."/>
            <person name="Ovchinnikova G."/>
            <person name="Teshima H."/>
            <person name="Detter J.C."/>
            <person name="Han C.S."/>
            <person name="Tapia R."/>
            <person name="Land M.L."/>
            <person name="Hauser L."/>
            <person name="Kyrpides N.C."/>
            <person name="Ivanova N.N."/>
            <person name="Pagani I."/>
            <person name="Huntmann M."/>
            <person name="Wei C.L."/>
            <person name="Davenport K.W."/>
            <person name="Daligault H."/>
            <person name="Chain P.S."/>
            <person name="Chen A."/>
            <person name="Mavromatis K."/>
            <person name="Markowitz V."/>
            <person name="Szeto E."/>
            <person name="Mikhailova N."/>
            <person name="Pati A."/>
            <person name="Wagner M."/>
            <person name="Woyke T."/>
            <person name="Ollivier B."/>
            <person name="Klenk H.P."/>
            <person name="Spring S."/>
            <person name="Loy A."/>
        </authorList>
    </citation>
    <scope>NUCLEOTIDE SEQUENCE [LARGE SCALE GENOMIC DNA]</scope>
    <source>
        <strain evidence="2">ATCC BAA-275 / DSM 13257 / NCIMB 13706 / S10</strain>
    </source>
</reference>
<accession>J7IZ05</accession>
<name>J7IZ05_DESMD</name>
<dbReference type="HOGENOM" id="CLU_3355811_0_0_9"/>
<evidence type="ECO:0000313" key="2">
    <source>
        <dbReference type="Proteomes" id="UP000005262"/>
    </source>
</evidence>
<keyword evidence="2" id="KW-1185">Reference proteome</keyword>
<reference evidence="2" key="2">
    <citation type="submission" date="2012-08" db="EMBL/GenBank/DDBJ databases">
        <title>Finished genome of Desulfosporosinus meridiei DSM 13257.</title>
        <authorList>
            <person name="Huntemann M."/>
            <person name="Wei C.-L."/>
            <person name="Han J."/>
            <person name="Detter J.C."/>
            <person name="Han C."/>
            <person name="Davenport K."/>
            <person name="Daligault H."/>
            <person name="Erkkila T."/>
            <person name="Gu W."/>
            <person name="Munk A.C.C."/>
            <person name="Teshima H."/>
            <person name="Xu Y."/>
            <person name="Chain P."/>
            <person name="Tapia R."/>
            <person name="Chen A."/>
            <person name="Krypides N."/>
            <person name="Mavromatis K."/>
            <person name="Markowitz V."/>
            <person name="Szeto E."/>
            <person name="Ivanova N."/>
            <person name="Mikhailova N."/>
            <person name="Ovchinnikova G."/>
            <person name="Pagani I."/>
            <person name="Pati A."/>
            <person name="Goodwin L."/>
            <person name="Peters L."/>
            <person name="Pitluck S."/>
            <person name="Woyke T."/>
            <person name="Pester M."/>
            <person name="Spring S."/>
            <person name="Ollivier B."/>
            <person name="Rattei T."/>
            <person name="Klenk H.-P."/>
            <person name="Wagner M."/>
            <person name="Loy A."/>
        </authorList>
    </citation>
    <scope>NUCLEOTIDE SEQUENCE [LARGE SCALE GENOMIC DNA]</scope>
    <source>
        <strain evidence="2">ATCC BAA-275 / DSM 13257 / NCIMB 13706 / S10</strain>
    </source>
</reference>
<evidence type="ECO:0000313" key="1">
    <source>
        <dbReference type="EMBL" id="AFQ45354.1"/>
    </source>
</evidence>
<sequence>MCTQSDSFLKLERSQLKPSDIMIKLTYTIEDLPLKM</sequence>
<dbReference type="Proteomes" id="UP000005262">
    <property type="component" value="Chromosome"/>
</dbReference>